<evidence type="ECO:0000256" key="1">
    <source>
        <dbReference type="SAM" id="Phobius"/>
    </source>
</evidence>
<feature type="transmembrane region" description="Helical" evidence="1">
    <location>
        <begin position="134"/>
        <end position="153"/>
    </location>
</feature>
<sequence>MVKDVLGRSRYLILILIAVAGAFLAATALLVYGGIEVIVLIKQTITYGEVSPKGAKALALAFIEMVDLFLLGTVFYIVALGLYELFIDDTLVLPHWLEIHDLDGLKNKLVGVVIVVLAVTFLGQVVTWDGVRDLFGFGAGIALVIAALTWFLGSKGKKGGGAGEAGG</sequence>
<dbReference type="PANTHER" id="PTHR31721:SF4">
    <property type="entry name" value="OS06G0710300 PROTEIN"/>
    <property type="match status" value="1"/>
</dbReference>
<organism evidence="2 3">
    <name type="scientific">Desulfuromonas versatilis</name>
    <dbReference type="NCBI Taxonomy" id="2802975"/>
    <lineage>
        <taxon>Bacteria</taxon>
        <taxon>Pseudomonadati</taxon>
        <taxon>Thermodesulfobacteriota</taxon>
        <taxon>Desulfuromonadia</taxon>
        <taxon>Desulfuromonadales</taxon>
        <taxon>Desulfuromonadaceae</taxon>
        <taxon>Desulfuromonas</taxon>
    </lineage>
</organism>
<dbReference type="Proteomes" id="UP001319827">
    <property type="component" value="Chromosome"/>
</dbReference>
<evidence type="ECO:0000313" key="2">
    <source>
        <dbReference type="EMBL" id="BCR05615.1"/>
    </source>
</evidence>
<name>A0ABN6DZT6_9BACT</name>
<accession>A0ABN6DZT6</accession>
<keyword evidence="3" id="KW-1185">Reference proteome</keyword>
<keyword evidence="1" id="KW-1133">Transmembrane helix</keyword>
<reference evidence="2 3" key="1">
    <citation type="journal article" date="2016" name="C (Basel)">
        <title>Selective Growth of and Electricity Production by Marine Exoelectrogenic Bacteria in Self-Aggregated Hydrogel of Microbially Reduced Graphene Oxide.</title>
        <authorList>
            <person name="Yoshida N."/>
            <person name="Goto Y."/>
            <person name="Miyata Y."/>
        </authorList>
    </citation>
    <scope>NUCLEOTIDE SEQUENCE [LARGE SCALE GENOMIC DNA]</scope>
    <source>
        <strain evidence="2 3">NIT-T3</strain>
    </source>
</reference>
<reference evidence="2 3" key="2">
    <citation type="journal article" date="2021" name="Int. J. Syst. Evol. Microbiol.">
        <title>Isolation and Polyphasic Characterization of Desulfuromonas versatilis sp. Nov., an Electrogenic Bacteria Capable of Versatile Metabolism Isolated from a Graphene Oxide-Reducing Enrichment Culture.</title>
        <authorList>
            <person name="Xie L."/>
            <person name="Yoshida N."/>
            <person name="Ishii S."/>
            <person name="Meng L."/>
        </authorList>
    </citation>
    <scope>NUCLEOTIDE SEQUENCE [LARGE SCALE GENOMIC DNA]</scope>
    <source>
        <strain evidence="2 3">NIT-T3</strain>
    </source>
</reference>
<protein>
    <recommendedName>
        <fullName evidence="4">YqhA family protein</fullName>
    </recommendedName>
</protein>
<evidence type="ECO:0000313" key="3">
    <source>
        <dbReference type="Proteomes" id="UP001319827"/>
    </source>
</evidence>
<dbReference type="EMBL" id="AP024355">
    <property type="protein sequence ID" value="BCR05615.1"/>
    <property type="molecule type" value="Genomic_DNA"/>
</dbReference>
<dbReference type="Pfam" id="PF03350">
    <property type="entry name" value="UPF0114"/>
    <property type="match status" value="1"/>
</dbReference>
<feature type="transmembrane region" description="Helical" evidence="1">
    <location>
        <begin position="68"/>
        <end position="87"/>
    </location>
</feature>
<keyword evidence="1" id="KW-0812">Transmembrane</keyword>
<feature type="transmembrane region" description="Helical" evidence="1">
    <location>
        <begin position="12"/>
        <end position="35"/>
    </location>
</feature>
<evidence type="ECO:0008006" key="4">
    <source>
        <dbReference type="Google" id="ProtNLM"/>
    </source>
</evidence>
<dbReference type="PANTHER" id="PTHR31721">
    <property type="entry name" value="OS06G0710300 PROTEIN"/>
    <property type="match status" value="1"/>
</dbReference>
<gene>
    <name evidence="2" type="ORF">DESUT3_26840</name>
</gene>
<keyword evidence="1" id="KW-0472">Membrane</keyword>
<dbReference type="InterPro" id="IPR005134">
    <property type="entry name" value="UPF0114"/>
</dbReference>
<feature type="transmembrane region" description="Helical" evidence="1">
    <location>
        <begin position="108"/>
        <end position="128"/>
    </location>
</feature>
<dbReference type="RefSeq" id="WP_221249028.1">
    <property type="nucleotide sequence ID" value="NZ_AP024355.1"/>
</dbReference>
<proteinExistence type="predicted"/>
<dbReference type="PIRSF" id="PIRSF026509">
    <property type="entry name" value="UCP026509"/>
    <property type="match status" value="1"/>
</dbReference>